<dbReference type="Proteomes" id="UP001193680">
    <property type="component" value="Unassembled WGS sequence"/>
</dbReference>
<keyword evidence="2" id="KW-1185">Reference proteome</keyword>
<accession>A0ABS0BVT7</accession>
<reference evidence="1 2" key="2">
    <citation type="submission" date="2020-11" db="EMBL/GenBank/DDBJ databases">
        <title>Sulfur oxidizing isolate from Hospital Hole Sinkhole.</title>
        <authorList>
            <person name="Scott K.M."/>
        </authorList>
    </citation>
    <scope>NUCLEOTIDE SEQUENCE [LARGE SCALE GENOMIC DNA]</scope>
    <source>
        <strain evidence="1 2">HH1</strain>
    </source>
</reference>
<gene>
    <name evidence="1" type="ORF">H8792_006190</name>
</gene>
<organism evidence="1 2">
    <name type="scientific">Thiomicrorhabdus heinhorstiae</name>
    <dbReference type="NCBI Taxonomy" id="2748010"/>
    <lineage>
        <taxon>Bacteria</taxon>
        <taxon>Pseudomonadati</taxon>
        <taxon>Pseudomonadota</taxon>
        <taxon>Gammaproteobacteria</taxon>
        <taxon>Thiotrichales</taxon>
        <taxon>Piscirickettsiaceae</taxon>
        <taxon>Thiomicrorhabdus</taxon>
    </lineage>
</organism>
<sequence>MLFSSWSFAAEEIEQPVQQALIEAAIQNDWFSKRCRGVSINKYFNEVNRLYIERYGFSAHNYIERFQNIDYSSYKEKIEQAMQRRLIEFGGCQGAKRQDWDRDLKQDYKTRFRQVETSDWFPQP</sequence>
<dbReference type="RefSeq" id="WP_185978070.1">
    <property type="nucleotide sequence ID" value="NZ_JACBGI020000008.1"/>
</dbReference>
<dbReference type="EMBL" id="JACBGI020000008">
    <property type="protein sequence ID" value="MBF6057928.1"/>
    <property type="molecule type" value="Genomic_DNA"/>
</dbReference>
<reference evidence="1 2" key="1">
    <citation type="submission" date="2020-06" db="EMBL/GenBank/DDBJ databases">
        <authorList>
            <person name="Scott K."/>
        </authorList>
    </citation>
    <scope>NUCLEOTIDE SEQUENCE [LARGE SCALE GENOMIC DNA]</scope>
    <source>
        <strain evidence="1 2">HH1</strain>
    </source>
</reference>
<name>A0ABS0BVT7_9GAMM</name>
<proteinExistence type="predicted"/>
<protein>
    <recommendedName>
        <fullName evidence="3">YARHG domain-containing protein</fullName>
    </recommendedName>
</protein>
<evidence type="ECO:0000313" key="2">
    <source>
        <dbReference type="Proteomes" id="UP001193680"/>
    </source>
</evidence>
<evidence type="ECO:0000313" key="1">
    <source>
        <dbReference type="EMBL" id="MBF6057928.1"/>
    </source>
</evidence>
<comment type="caution">
    <text evidence="1">The sequence shown here is derived from an EMBL/GenBank/DDBJ whole genome shotgun (WGS) entry which is preliminary data.</text>
</comment>
<evidence type="ECO:0008006" key="3">
    <source>
        <dbReference type="Google" id="ProtNLM"/>
    </source>
</evidence>